<feature type="binding site" evidence="7">
    <location>
        <begin position="494"/>
        <end position="497"/>
    </location>
    <ligand>
        <name>deamido-NAD(+)</name>
        <dbReference type="ChEBI" id="CHEBI:58437"/>
        <note>ligand shared between two neighboring subunits</note>
    </ligand>
</feature>
<dbReference type="HAMAP" id="MF_02090">
    <property type="entry name" value="NadE_glutamine_dep"/>
    <property type="match status" value="1"/>
</dbReference>
<dbReference type="NCBIfam" id="NF002730">
    <property type="entry name" value="PRK02628.1"/>
    <property type="match status" value="1"/>
</dbReference>
<dbReference type="Proteomes" id="UP000700908">
    <property type="component" value="Unassembled WGS sequence"/>
</dbReference>
<reference evidence="11 12" key="1">
    <citation type="submission" date="2021-08" db="EMBL/GenBank/DDBJ databases">
        <title>Collinsella faecalis sp. nov. isolated from swine faeces.</title>
        <authorList>
            <person name="Oh B.S."/>
            <person name="Lee J.H."/>
        </authorList>
    </citation>
    <scope>NUCLEOTIDE SEQUENCE [LARGE SCALE GENOMIC DNA]</scope>
    <source>
        <strain evidence="11 12">AGMB00827</strain>
    </source>
</reference>
<keyword evidence="5 7" id="KW-0067">ATP-binding</keyword>
<comment type="catalytic activity">
    <reaction evidence="7 8">
        <text>deamido-NAD(+) + L-glutamine + ATP + H2O = L-glutamate + AMP + diphosphate + NAD(+) + H(+)</text>
        <dbReference type="Rhea" id="RHEA:24384"/>
        <dbReference type="ChEBI" id="CHEBI:15377"/>
        <dbReference type="ChEBI" id="CHEBI:15378"/>
        <dbReference type="ChEBI" id="CHEBI:29985"/>
        <dbReference type="ChEBI" id="CHEBI:30616"/>
        <dbReference type="ChEBI" id="CHEBI:33019"/>
        <dbReference type="ChEBI" id="CHEBI:57540"/>
        <dbReference type="ChEBI" id="CHEBI:58359"/>
        <dbReference type="ChEBI" id="CHEBI:58437"/>
        <dbReference type="ChEBI" id="CHEBI:456215"/>
        <dbReference type="EC" id="6.3.5.1"/>
    </reaction>
</comment>
<evidence type="ECO:0000256" key="6">
    <source>
        <dbReference type="ARBA" id="ARBA00023027"/>
    </source>
</evidence>
<comment type="pathway">
    <text evidence="1 7 8">Cofactor biosynthesis; NAD(+) biosynthesis; NAD(+) from deamido-NAD(+) (L-Gln route): step 1/1.</text>
</comment>
<dbReference type="NCBIfam" id="TIGR00552">
    <property type="entry name" value="nadE"/>
    <property type="match status" value="1"/>
</dbReference>
<keyword evidence="12" id="KW-1185">Reference proteome</keyword>
<organism evidence="11 12">
    <name type="scientific">Collinsella ureilytica</name>
    <dbReference type="NCBI Taxonomy" id="2869515"/>
    <lineage>
        <taxon>Bacteria</taxon>
        <taxon>Bacillati</taxon>
        <taxon>Actinomycetota</taxon>
        <taxon>Coriobacteriia</taxon>
        <taxon>Coriobacteriales</taxon>
        <taxon>Coriobacteriaceae</taxon>
        <taxon>Collinsella</taxon>
    </lineage>
</organism>
<feature type="binding site" evidence="7">
    <location>
        <position position="484"/>
    </location>
    <ligand>
        <name>ATP</name>
        <dbReference type="ChEBI" id="CHEBI:30616"/>
    </ligand>
</feature>
<feature type="active site" description="Proton acceptor; for glutaminase activity" evidence="7">
    <location>
        <position position="54"/>
    </location>
</feature>
<comment type="caution">
    <text evidence="11">The sequence shown here is derived from an EMBL/GenBank/DDBJ whole genome shotgun (WGS) entry which is preliminary data.</text>
</comment>
<dbReference type="PANTHER" id="PTHR23090">
    <property type="entry name" value="NH 3 /GLUTAMINE-DEPENDENT NAD + SYNTHETASE"/>
    <property type="match status" value="1"/>
</dbReference>
<evidence type="ECO:0000256" key="8">
    <source>
        <dbReference type="PIRNR" id="PIRNR006630"/>
    </source>
</evidence>
<dbReference type="Gene3D" id="1.10.10.1140">
    <property type="entry name" value="Glutamine-dependent NAD+ synthetase, C-terminal domain"/>
    <property type="match status" value="1"/>
</dbReference>
<feature type="binding site" evidence="7">
    <location>
        <position position="621"/>
    </location>
    <ligand>
        <name>deamido-NAD(+)</name>
        <dbReference type="ChEBI" id="CHEBI:58437"/>
        <note>ligand shared between two neighboring subunits</note>
    </ligand>
</feature>
<dbReference type="PANTHER" id="PTHR23090:SF9">
    <property type="entry name" value="GLUTAMINE-DEPENDENT NAD(+) SYNTHETASE"/>
    <property type="match status" value="1"/>
</dbReference>
<comment type="function">
    <text evidence="7">Catalyzes the ATP-dependent amidation of deamido-NAD to form NAD. Uses L-glutamine as a nitrogen source.</text>
</comment>
<feature type="active site" description="Nucleophile; for glutaminase activity" evidence="7">
    <location>
        <position position="180"/>
    </location>
</feature>
<dbReference type="CDD" id="cd00553">
    <property type="entry name" value="NAD_synthase"/>
    <property type="match status" value="1"/>
</dbReference>
<sequence length="666" mass="72389">MRGAPMDSCADGFFRIAAATPRIRVGDVLANTEAVLSSIRSAASAGVSALVLPELVLTGYTAQDLFLDRTLLEATRAALQRILAETADLPLFIAIGMPVAYEHHLYNAAAICFQGRLLGLVGKHNLPHHGEFHETRWFSEAPARPIQIRMFGQDVCLGSGLVFACTDEGAEAIRIGVEICEDLWVSNPPSNTMATCGGATVMLNLSASDELVGKQAWRRQLISSTSARLFCAYAYADAGWGESTTDLVFAGANLIAENGAILSETKLFSSDIAVADIDLVRLVSERRHSSTWAKDTTACLAEGMSQPTIIPFSFGAKAQPLRYALETNRSWSAHPFVPPTDSDLAHRCETILGIQATGLATRLAHTKTTSVLLGLSGGLDSTLALVVCARAFDLLDLDRSGIHAVSMPGFGTTSRTRTNAERLACALGVDFRVIPIGDAVSQHFADIEHDPAVVDVTFENAQARERTQILMDLANELHGLVVGTGDLSELALGWATYNADHMSMYGVNAGVPKTLVRYLVAYAARTSSTETAAILEDILSTPVSPELLPPTGEGEIAQRTEDLVGPYELHDFFLYYLVRFGERPGKIWRMACRAFADTYDPETIRTWLAVFYRRFFSQQFKRSCLPDGPKVGSVSLSPRGDWRMPSDATAQLWLDEIDQLAQEENH</sequence>
<protein>
    <recommendedName>
        <fullName evidence="7 8">Glutamine-dependent NAD(+) synthetase</fullName>
        <ecNumber evidence="7 8">6.3.5.1</ecNumber>
    </recommendedName>
    <alternativeName>
        <fullName evidence="7 8">NAD(+) synthase [glutamine-hydrolyzing]</fullName>
    </alternativeName>
</protein>
<comment type="similarity">
    <text evidence="2 7 8">In the C-terminal section; belongs to the NAD synthetase family.</text>
</comment>
<comment type="similarity">
    <text evidence="9">Belongs to the NAD synthetase family.</text>
</comment>
<feature type="binding site" evidence="7">
    <location>
        <begin position="374"/>
        <end position="381"/>
    </location>
    <ligand>
        <name>ATP</name>
        <dbReference type="ChEBI" id="CHEBI:30616"/>
    </ligand>
</feature>
<dbReference type="InterPro" id="IPR022310">
    <property type="entry name" value="NAD/GMP_synthase"/>
</dbReference>
<evidence type="ECO:0000256" key="7">
    <source>
        <dbReference type="HAMAP-Rule" id="MF_02090"/>
    </source>
</evidence>
<comment type="caution">
    <text evidence="7">Lacks conserved residue(s) required for the propagation of feature annotation.</text>
</comment>
<feature type="active site" description="For glutaminase activity" evidence="7">
    <location>
        <position position="123"/>
    </location>
</feature>
<feature type="binding site" evidence="7">
    <location>
        <position position="460"/>
    </location>
    <ligand>
        <name>deamido-NAD(+)</name>
        <dbReference type="ChEBI" id="CHEBI:58437"/>
        <note>ligand shared between two neighboring subunits</note>
    </ligand>
</feature>
<name>A0ABS7MIM9_9ACTN</name>
<dbReference type="CDD" id="cd07570">
    <property type="entry name" value="GAT_Gln-NAD-synth"/>
    <property type="match status" value="1"/>
</dbReference>
<feature type="domain" description="CN hydrolase" evidence="10">
    <location>
        <begin position="14"/>
        <end position="279"/>
    </location>
</feature>
<dbReference type="Gene3D" id="3.60.110.10">
    <property type="entry name" value="Carbon-nitrogen hydrolase"/>
    <property type="match status" value="1"/>
</dbReference>
<evidence type="ECO:0000313" key="12">
    <source>
        <dbReference type="Proteomes" id="UP000700908"/>
    </source>
</evidence>
<dbReference type="SUPFAM" id="SSF56317">
    <property type="entry name" value="Carbon-nitrogen hydrolase"/>
    <property type="match status" value="1"/>
</dbReference>
<proteinExistence type="inferred from homology"/>
<dbReference type="PROSITE" id="PS50263">
    <property type="entry name" value="CN_HYDROLASE"/>
    <property type="match status" value="1"/>
</dbReference>
<dbReference type="Pfam" id="PF00795">
    <property type="entry name" value="CN_hydrolase"/>
    <property type="match status" value="1"/>
</dbReference>
<dbReference type="Gene3D" id="3.40.50.620">
    <property type="entry name" value="HUPs"/>
    <property type="match status" value="1"/>
</dbReference>
<dbReference type="InterPro" id="IPR036526">
    <property type="entry name" value="C-N_Hydrolase_sf"/>
</dbReference>
<gene>
    <name evidence="7" type="primary">nadE</name>
    <name evidence="11" type="ORF">K6V98_00685</name>
</gene>
<feature type="binding site" evidence="7">
    <location>
        <position position="208"/>
    </location>
    <ligand>
        <name>L-glutamine</name>
        <dbReference type="ChEBI" id="CHEBI:58359"/>
    </ligand>
</feature>
<evidence type="ECO:0000256" key="2">
    <source>
        <dbReference type="ARBA" id="ARBA00007145"/>
    </source>
</evidence>
<dbReference type="EMBL" id="JAIMFO010000004">
    <property type="protein sequence ID" value="MBY4796883.1"/>
    <property type="molecule type" value="Genomic_DNA"/>
</dbReference>
<evidence type="ECO:0000256" key="5">
    <source>
        <dbReference type="ARBA" id="ARBA00022840"/>
    </source>
</evidence>
<dbReference type="InterPro" id="IPR003694">
    <property type="entry name" value="NAD_synthase"/>
</dbReference>
<evidence type="ECO:0000256" key="1">
    <source>
        <dbReference type="ARBA" id="ARBA00005188"/>
    </source>
</evidence>
<dbReference type="PIRSF" id="PIRSF006630">
    <property type="entry name" value="NADS_GAT"/>
    <property type="match status" value="1"/>
</dbReference>
<evidence type="ECO:0000256" key="9">
    <source>
        <dbReference type="RuleBase" id="RU003811"/>
    </source>
</evidence>
<dbReference type="Pfam" id="PF02540">
    <property type="entry name" value="NAD_synthase"/>
    <property type="match status" value="1"/>
</dbReference>
<accession>A0ABS7MIM9</accession>
<evidence type="ECO:0000256" key="3">
    <source>
        <dbReference type="ARBA" id="ARBA00022598"/>
    </source>
</evidence>
<dbReference type="InterPro" id="IPR014445">
    <property type="entry name" value="Gln-dep_NAD_synthase"/>
</dbReference>
<evidence type="ECO:0000259" key="10">
    <source>
        <dbReference type="PROSITE" id="PS50263"/>
    </source>
</evidence>
<dbReference type="InterPro" id="IPR003010">
    <property type="entry name" value="C-N_Hydrolase"/>
</dbReference>
<dbReference type="SUPFAM" id="SSF52402">
    <property type="entry name" value="Adenine nucleotide alpha hydrolases-like"/>
    <property type="match status" value="1"/>
</dbReference>
<dbReference type="InterPro" id="IPR041856">
    <property type="entry name" value="NAD+_synth_C"/>
</dbReference>
<dbReference type="GO" id="GO:0008795">
    <property type="term" value="F:NAD+ synthase activity"/>
    <property type="evidence" value="ECO:0007669"/>
    <property type="project" value="UniProtKB-EC"/>
</dbReference>
<evidence type="ECO:0000313" key="11">
    <source>
        <dbReference type="EMBL" id="MBY4796883.1"/>
    </source>
</evidence>
<feature type="binding site" evidence="7">
    <location>
        <position position="489"/>
    </location>
    <ligand>
        <name>deamido-NAD(+)</name>
        <dbReference type="ChEBI" id="CHEBI:58437"/>
        <note>ligand shared between two neighboring subunits</note>
    </ligand>
</feature>
<dbReference type="InterPro" id="IPR014729">
    <property type="entry name" value="Rossmann-like_a/b/a_fold"/>
</dbReference>
<feature type="binding site" evidence="7">
    <location>
        <position position="214"/>
    </location>
    <ligand>
        <name>L-glutamine</name>
        <dbReference type="ChEBI" id="CHEBI:58359"/>
    </ligand>
</feature>
<dbReference type="EC" id="6.3.5.1" evidence="7 8"/>
<keyword evidence="4 7" id="KW-0547">Nucleotide-binding</keyword>
<keyword evidence="6 7" id="KW-0520">NAD</keyword>
<evidence type="ECO:0000256" key="4">
    <source>
        <dbReference type="ARBA" id="ARBA00022741"/>
    </source>
</evidence>
<keyword evidence="3 7" id="KW-0436">Ligase</keyword>